<feature type="non-terminal residue" evidence="1">
    <location>
        <position position="1"/>
    </location>
</feature>
<name>A0ABV2AV01_9EUKA</name>
<keyword evidence="2" id="KW-1185">Reference proteome</keyword>
<accession>A0ABV2AV01</accession>
<evidence type="ECO:0000313" key="1">
    <source>
        <dbReference type="EMBL" id="MES1923494.1"/>
    </source>
</evidence>
<organism evidence="1 2">
    <name type="scientific">Bonamia ostreae</name>
    <dbReference type="NCBI Taxonomy" id="126728"/>
    <lineage>
        <taxon>Eukaryota</taxon>
        <taxon>Sar</taxon>
        <taxon>Rhizaria</taxon>
        <taxon>Endomyxa</taxon>
        <taxon>Ascetosporea</taxon>
        <taxon>Haplosporida</taxon>
        <taxon>Bonamia</taxon>
    </lineage>
</organism>
<dbReference type="EMBL" id="JBDODL010006443">
    <property type="protein sequence ID" value="MES1923494.1"/>
    <property type="molecule type" value="Genomic_DNA"/>
</dbReference>
<sequence>LIELAGEDAQEKLVSYLEAREKVAQVDLVDDQESNQLPATSEMSDELEAASGQIVAETATVAEFPIIEPYAVRIAIAKNNESFIYSMVLVNRSSNGCLVGQMDVFNSKQFSSVENAVVYGLAMAIDACNAHLPDFIGENKAETCVNILSNYAKDAEGNFIERYIRDLDLSGATFMANSKKDKP</sequence>
<feature type="non-terminal residue" evidence="1">
    <location>
        <position position="183"/>
    </location>
</feature>
<gene>
    <name evidence="1" type="ORF">MHBO_005070</name>
</gene>
<evidence type="ECO:0000313" key="2">
    <source>
        <dbReference type="Proteomes" id="UP001439008"/>
    </source>
</evidence>
<protein>
    <submittedName>
        <fullName evidence="1">Uncharacterized protein</fullName>
    </submittedName>
</protein>
<proteinExistence type="predicted"/>
<comment type="caution">
    <text evidence="1">The sequence shown here is derived from an EMBL/GenBank/DDBJ whole genome shotgun (WGS) entry which is preliminary data.</text>
</comment>
<reference evidence="1 2" key="1">
    <citation type="journal article" date="2024" name="BMC Biol.">
        <title>Comparative genomics of Ascetosporea gives new insight into the evolutionary basis for animal parasitism in Rhizaria.</title>
        <authorList>
            <person name="Hiltunen Thoren M."/>
            <person name="Onut-Brannstrom I."/>
            <person name="Alfjorden A."/>
            <person name="Peckova H."/>
            <person name="Swords F."/>
            <person name="Hooper C."/>
            <person name="Holzer A.S."/>
            <person name="Bass D."/>
            <person name="Burki F."/>
        </authorList>
    </citation>
    <scope>NUCLEOTIDE SEQUENCE [LARGE SCALE GENOMIC DNA]</scope>
    <source>
        <strain evidence="1">20-A016</strain>
    </source>
</reference>
<dbReference type="Proteomes" id="UP001439008">
    <property type="component" value="Unassembled WGS sequence"/>
</dbReference>